<gene>
    <name evidence="1" type="ORF">YQE_09652</name>
</gene>
<sequence length="117" mass="13932">MDANTVIISLLCEEEEQRKWVHEICKRRKLESEFATLFPQLIEHGEKLFQYFRMSYEKFQELLSIIKSDLTRENTTFAYYKRSIPPAERLAVTLRFLATGDSFKTISFSYRLGHTVR</sequence>
<dbReference type="OMA" id="WVESIFR"/>
<protein>
    <submittedName>
        <fullName evidence="1">Uncharacterized protein</fullName>
    </submittedName>
</protein>
<dbReference type="AlphaFoldDB" id="N6TZG6"/>
<evidence type="ECO:0000313" key="1">
    <source>
        <dbReference type="EMBL" id="ENN73756.1"/>
    </source>
</evidence>
<accession>N6TZG6</accession>
<feature type="non-terminal residue" evidence="1">
    <location>
        <position position="1"/>
    </location>
</feature>
<dbReference type="HOGENOM" id="CLU_160194_0_0_1"/>
<reference evidence="1" key="1">
    <citation type="journal article" date="2013" name="Genome Biol.">
        <title>Draft genome of the mountain pine beetle, Dendroctonus ponderosae Hopkins, a major forest pest.</title>
        <authorList>
            <person name="Keeling C.I."/>
            <person name="Yuen M.M."/>
            <person name="Liao N.Y."/>
            <person name="Docking T.R."/>
            <person name="Chan S.K."/>
            <person name="Taylor G.A."/>
            <person name="Palmquist D.L."/>
            <person name="Jackman S.D."/>
            <person name="Nguyen A."/>
            <person name="Li M."/>
            <person name="Henderson H."/>
            <person name="Janes J.K."/>
            <person name="Zhao Y."/>
            <person name="Pandoh P."/>
            <person name="Moore R."/>
            <person name="Sperling F.A."/>
            <person name="Huber D.P."/>
            <person name="Birol I."/>
            <person name="Jones S.J."/>
            <person name="Bohlmann J."/>
        </authorList>
    </citation>
    <scope>NUCLEOTIDE SEQUENCE</scope>
</reference>
<organism evidence="1">
    <name type="scientific">Dendroctonus ponderosae</name>
    <name type="common">Mountain pine beetle</name>
    <dbReference type="NCBI Taxonomy" id="77166"/>
    <lineage>
        <taxon>Eukaryota</taxon>
        <taxon>Metazoa</taxon>
        <taxon>Ecdysozoa</taxon>
        <taxon>Arthropoda</taxon>
        <taxon>Hexapoda</taxon>
        <taxon>Insecta</taxon>
        <taxon>Pterygota</taxon>
        <taxon>Neoptera</taxon>
        <taxon>Endopterygota</taxon>
        <taxon>Coleoptera</taxon>
        <taxon>Polyphaga</taxon>
        <taxon>Cucujiformia</taxon>
        <taxon>Curculionidae</taxon>
        <taxon>Scolytinae</taxon>
        <taxon>Dendroctonus</taxon>
    </lineage>
</organism>
<proteinExistence type="predicted"/>
<dbReference type="EMBL" id="KB741135">
    <property type="protein sequence ID" value="ENN73756.1"/>
    <property type="molecule type" value="Genomic_DNA"/>
</dbReference>
<name>N6TZG6_DENPD</name>